<sequence>MNLQILQKKKIAVVGLGVNNRKMSEYFSNHGINFEVIDGWKNPDELIGKLDRFDIIFRTPGLPFLSKAILQANRAGVEISSQTELFFSLCPAKIIGVTGTKGKGTSAALLAKIFTESNQLFFLAGNIGRDPFEFLDELSFEHLVIMELSSFQLQDLEISPHVAVVLNITADHLDHHQTKDEYLRSKGPILSYQNNKDFAILDKRLPDSFKNLGQGKKIFFDPKEASGYKTKLLGKHNLENIAAAVEVAKLFKVNPELIKQAVAAFMPLPHRLSYVRKYNDITYIDDSYSTNPDATMAAIDSFDGNIVLILGGMDKELDQTQLFEKIKNSLKVKGIIVIGQLTKKIIEALHSFSGKILKGAKNMEEILLQVHSVAQGGDFVLLSPGAASFDMFKNATDRGDQFIRAVNQIR</sequence>
<comment type="similarity">
    <text evidence="7">Belongs to the MurCDEF family.</text>
</comment>
<evidence type="ECO:0000256" key="6">
    <source>
        <dbReference type="ARBA" id="ARBA00022840"/>
    </source>
</evidence>
<feature type="domain" description="Mur ligase central" evidence="10">
    <location>
        <begin position="97"/>
        <end position="202"/>
    </location>
</feature>
<evidence type="ECO:0000313" key="12">
    <source>
        <dbReference type="Proteomes" id="UP000177281"/>
    </source>
</evidence>
<feature type="binding site" evidence="7">
    <location>
        <begin position="99"/>
        <end position="105"/>
    </location>
    <ligand>
        <name>ATP</name>
        <dbReference type="ChEBI" id="CHEBI:30616"/>
    </ligand>
</feature>
<protein>
    <recommendedName>
        <fullName evidence="7 8">UDP-N-acetylmuramoylalanine--D-glutamate ligase</fullName>
        <ecNumber evidence="7 8">6.3.2.9</ecNumber>
    </recommendedName>
    <alternativeName>
        <fullName evidence="7">D-glutamic acid-adding enzyme</fullName>
    </alternativeName>
    <alternativeName>
        <fullName evidence="7">UDP-N-acetylmuramoyl-L-alanyl-D-glutamate synthetase</fullName>
    </alternativeName>
</protein>
<dbReference type="GO" id="GO:0009252">
    <property type="term" value="P:peptidoglycan biosynthetic process"/>
    <property type="evidence" value="ECO:0007669"/>
    <property type="project" value="UniProtKB-UniRule"/>
</dbReference>
<dbReference type="GO" id="GO:0005737">
    <property type="term" value="C:cytoplasm"/>
    <property type="evidence" value="ECO:0007669"/>
    <property type="project" value="UniProtKB-SubCell"/>
</dbReference>
<keyword evidence="7 8" id="KW-0133">Cell shape</keyword>
<keyword evidence="4 7" id="KW-0436">Ligase</keyword>
<dbReference type="EC" id="6.3.2.9" evidence="7 8"/>
<comment type="caution">
    <text evidence="11">The sequence shown here is derived from an EMBL/GenBank/DDBJ whole genome shotgun (WGS) entry which is preliminary data.</text>
</comment>
<keyword evidence="3 7" id="KW-0963">Cytoplasm</keyword>
<evidence type="ECO:0000256" key="8">
    <source>
        <dbReference type="RuleBase" id="RU003664"/>
    </source>
</evidence>
<dbReference type="GO" id="GO:0008360">
    <property type="term" value="P:regulation of cell shape"/>
    <property type="evidence" value="ECO:0007669"/>
    <property type="project" value="UniProtKB-KW"/>
</dbReference>
<dbReference type="Pfam" id="PF02875">
    <property type="entry name" value="Mur_ligase_C"/>
    <property type="match status" value="1"/>
</dbReference>
<keyword evidence="6 7" id="KW-0067">ATP-binding</keyword>
<gene>
    <name evidence="7" type="primary">murD</name>
    <name evidence="11" type="ORF">A3B10_01170</name>
</gene>
<dbReference type="GO" id="GO:0008764">
    <property type="term" value="F:UDP-N-acetylmuramoylalanine-D-glutamate ligase activity"/>
    <property type="evidence" value="ECO:0007669"/>
    <property type="project" value="UniProtKB-UniRule"/>
</dbReference>
<evidence type="ECO:0000256" key="1">
    <source>
        <dbReference type="ARBA" id="ARBA00004496"/>
    </source>
</evidence>
<dbReference type="UniPathway" id="UPA00219"/>
<dbReference type="SUPFAM" id="SSF53244">
    <property type="entry name" value="MurD-like peptide ligases, peptide-binding domain"/>
    <property type="match status" value="1"/>
</dbReference>
<dbReference type="EMBL" id="MFFB01000018">
    <property type="protein sequence ID" value="OGE94397.1"/>
    <property type="molecule type" value="Genomic_DNA"/>
</dbReference>
<keyword evidence="7 8" id="KW-0961">Cell wall biogenesis/degradation</keyword>
<dbReference type="NCBIfam" id="TIGR01087">
    <property type="entry name" value="murD"/>
    <property type="match status" value="1"/>
</dbReference>
<keyword evidence="7 8" id="KW-0573">Peptidoglycan synthesis</keyword>
<keyword evidence="5 7" id="KW-0547">Nucleotide-binding</keyword>
<evidence type="ECO:0000259" key="10">
    <source>
        <dbReference type="Pfam" id="PF08245"/>
    </source>
</evidence>
<evidence type="ECO:0000256" key="3">
    <source>
        <dbReference type="ARBA" id="ARBA00022490"/>
    </source>
</evidence>
<dbReference type="GO" id="GO:0005524">
    <property type="term" value="F:ATP binding"/>
    <property type="evidence" value="ECO:0007669"/>
    <property type="project" value="UniProtKB-UniRule"/>
</dbReference>
<dbReference type="InterPro" id="IPR005762">
    <property type="entry name" value="MurD"/>
</dbReference>
<comment type="catalytic activity">
    <reaction evidence="7 8">
        <text>UDP-N-acetyl-alpha-D-muramoyl-L-alanine + D-glutamate + ATP = UDP-N-acetyl-alpha-D-muramoyl-L-alanyl-D-glutamate + ADP + phosphate + H(+)</text>
        <dbReference type="Rhea" id="RHEA:16429"/>
        <dbReference type="ChEBI" id="CHEBI:15378"/>
        <dbReference type="ChEBI" id="CHEBI:29986"/>
        <dbReference type="ChEBI" id="CHEBI:30616"/>
        <dbReference type="ChEBI" id="CHEBI:43474"/>
        <dbReference type="ChEBI" id="CHEBI:83898"/>
        <dbReference type="ChEBI" id="CHEBI:83900"/>
        <dbReference type="ChEBI" id="CHEBI:456216"/>
        <dbReference type="EC" id="6.3.2.9"/>
    </reaction>
</comment>
<name>A0A1F5PX17_9BACT</name>
<evidence type="ECO:0000259" key="9">
    <source>
        <dbReference type="Pfam" id="PF02875"/>
    </source>
</evidence>
<feature type="domain" description="Mur ligase C-terminal" evidence="9">
    <location>
        <begin position="270"/>
        <end position="384"/>
    </location>
</feature>
<dbReference type="SUPFAM" id="SSF53623">
    <property type="entry name" value="MurD-like peptide ligases, catalytic domain"/>
    <property type="match status" value="1"/>
</dbReference>
<dbReference type="Gene3D" id="3.90.190.20">
    <property type="entry name" value="Mur ligase, C-terminal domain"/>
    <property type="match status" value="1"/>
</dbReference>
<dbReference type="Pfam" id="PF08245">
    <property type="entry name" value="Mur_ligase_M"/>
    <property type="match status" value="1"/>
</dbReference>
<comment type="pathway">
    <text evidence="2 7 8">Cell wall biogenesis; peptidoglycan biosynthesis.</text>
</comment>
<dbReference type="PANTHER" id="PTHR43692:SF1">
    <property type="entry name" value="UDP-N-ACETYLMURAMOYLALANINE--D-GLUTAMATE LIGASE"/>
    <property type="match status" value="1"/>
</dbReference>
<evidence type="ECO:0000256" key="7">
    <source>
        <dbReference type="HAMAP-Rule" id="MF_00639"/>
    </source>
</evidence>
<dbReference type="AlphaFoldDB" id="A0A1F5PX17"/>
<proteinExistence type="inferred from homology"/>
<dbReference type="GO" id="GO:0051301">
    <property type="term" value="P:cell division"/>
    <property type="evidence" value="ECO:0007669"/>
    <property type="project" value="UniProtKB-KW"/>
</dbReference>
<dbReference type="Proteomes" id="UP000177281">
    <property type="component" value="Unassembled WGS sequence"/>
</dbReference>
<dbReference type="InterPro" id="IPR004101">
    <property type="entry name" value="Mur_ligase_C"/>
</dbReference>
<dbReference type="InterPro" id="IPR013221">
    <property type="entry name" value="Mur_ligase_cen"/>
</dbReference>
<comment type="subcellular location">
    <subcellularLocation>
        <location evidence="1 7 8">Cytoplasm</location>
    </subcellularLocation>
</comment>
<dbReference type="InterPro" id="IPR036615">
    <property type="entry name" value="Mur_ligase_C_dom_sf"/>
</dbReference>
<evidence type="ECO:0000313" key="11">
    <source>
        <dbReference type="EMBL" id="OGE94397.1"/>
    </source>
</evidence>
<evidence type="ECO:0000256" key="2">
    <source>
        <dbReference type="ARBA" id="ARBA00004752"/>
    </source>
</evidence>
<accession>A0A1F5PX17</accession>
<keyword evidence="7 8" id="KW-0131">Cell cycle</keyword>
<dbReference type="PANTHER" id="PTHR43692">
    <property type="entry name" value="UDP-N-ACETYLMURAMOYLALANINE--D-GLUTAMATE LIGASE"/>
    <property type="match status" value="1"/>
</dbReference>
<dbReference type="STRING" id="1817841.A3B10_01170"/>
<dbReference type="Gene3D" id="3.40.1190.10">
    <property type="entry name" value="Mur-like, catalytic domain"/>
    <property type="match status" value="1"/>
</dbReference>
<dbReference type="InterPro" id="IPR036565">
    <property type="entry name" value="Mur-like_cat_sf"/>
</dbReference>
<organism evidence="11 12">
    <name type="scientific">Candidatus Doudnabacteria bacterium RIFCSPLOWO2_01_FULL_44_21</name>
    <dbReference type="NCBI Taxonomy" id="1817841"/>
    <lineage>
        <taxon>Bacteria</taxon>
        <taxon>Candidatus Doudnaibacteriota</taxon>
    </lineage>
</organism>
<evidence type="ECO:0000256" key="5">
    <source>
        <dbReference type="ARBA" id="ARBA00022741"/>
    </source>
</evidence>
<comment type="function">
    <text evidence="7 8">Cell wall formation. Catalyzes the addition of glutamate to the nucleotide precursor UDP-N-acetylmuramoyl-L-alanine (UMA).</text>
</comment>
<dbReference type="GO" id="GO:0071555">
    <property type="term" value="P:cell wall organization"/>
    <property type="evidence" value="ECO:0007669"/>
    <property type="project" value="UniProtKB-KW"/>
</dbReference>
<dbReference type="HAMAP" id="MF_00639">
    <property type="entry name" value="MurD"/>
    <property type="match status" value="1"/>
</dbReference>
<keyword evidence="7 8" id="KW-0132">Cell division</keyword>
<evidence type="ECO:0000256" key="4">
    <source>
        <dbReference type="ARBA" id="ARBA00022598"/>
    </source>
</evidence>
<reference evidence="11 12" key="1">
    <citation type="journal article" date="2016" name="Nat. Commun.">
        <title>Thousands of microbial genomes shed light on interconnected biogeochemical processes in an aquifer system.</title>
        <authorList>
            <person name="Anantharaman K."/>
            <person name="Brown C.T."/>
            <person name="Hug L.A."/>
            <person name="Sharon I."/>
            <person name="Castelle C.J."/>
            <person name="Probst A.J."/>
            <person name="Thomas B.C."/>
            <person name="Singh A."/>
            <person name="Wilkins M.J."/>
            <person name="Karaoz U."/>
            <person name="Brodie E.L."/>
            <person name="Williams K.H."/>
            <person name="Hubbard S.S."/>
            <person name="Banfield J.F."/>
        </authorList>
    </citation>
    <scope>NUCLEOTIDE SEQUENCE [LARGE SCALE GENOMIC DNA]</scope>
</reference>